<evidence type="ECO:0000259" key="11">
    <source>
        <dbReference type="PROSITE" id="PS51755"/>
    </source>
</evidence>
<evidence type="ECO:0000256" key="2">
    <source>
        <dbReference type="ARBA" id="ARBA00022553"/>
    </source>
</evidence>
<dbReference type="PANTHER" id="PTHR48111:SF73">
    <property type="entry name" value="ALKALINE PHOSPHATASE SYNTHESIS TRANSCRIPTIONAL REGULATORY PROTEIN PHOP"/>
    <property type="match status" value="1"/>
</dbReference>
<dbReference type="Proteomes" id="UP000183255">
    <property type="component" value="Unassembled WGS sequence"/>
</dbReference>
<keyword evidence="4" id="KW-0805">Transcription regulation</keyword>
<evidence type="ECO:0000256" key="4">
    <source>
        <dbReference type="ARBA" id="ARBA00023015"/>
    </source>
</evidence>
<evidence type="ECO:0000256" key="6">
    <source>
        <dbReference type="ARBA" id="ARBA00023163"/>
    </source>
</evidence>
<dbReference type="PROSITE" id="PS50110">
    <property type="entry name" value="RESPONSE_REGULATORY"/>
    <property type="match status" value="1"/>
</dbReference>
<dbReference type="CDD" id="cd00383">
    <property type="entry name" value="trans_reg_C"/>
    <property type="match status" value="1"/>
</dbReference>
<keyword evidence="2 8" id="KW-0597">Phosphoprotein</keyword>
<dbReference type="Gene3D" id="1.10.10.10">
    <property type="entry name" value="Winged helix-like DNA-binding domain superfamily/Winged helix DNA-binding domain"/>
    <property type="match status" value="1"/>
</dbReference>
<dbReference type="Pfam" id="PF00486">
    <property type="entry name" value="Trans_reg_C"/>
    <property type="match status" value="1"/>
</dbReference>
<protein>
    <recommendedName>
        <fullName evidence="1">Stage 0 sporulation protein A homolog</fullName>
    </recommendedName>
</protein>
<dbReference type="PANTHER" id="PTHR48111">
    <property type="entry name" value="REGULATOR OF RPOS"/>
    <property type="match status" value="1"/>
</dbReference>
<feature type="DNA-binding region" description="OmpR/PhoB-type" evidence="9">
    <location>
        <begin position="124"/>
        <end position="224"/>
    </location>
</feature>
<evidence type="ECO:0000256" key="9">
    <source>
        <dbReference type="PROSITE-ProRule" id="PRU01091"/>
    </source>
</evidence>
<proteinExistence type="predicted"/>
<dbReference type="RefSeq" id="WP_031576501.1">
    <property type="nucleotide sequence ID" value="NZ_DAMAXS010000010.1"/>
</dbReference>
<dbReference type="Pfam" id="PF00072">
    <property type="entry name" value="Response_reg"/>
    <property type="match status" value="1"/>
</dbReference>
<name>A0A1G8PJ21_9CLOT</name>
<dbReference type="Gene3D" id="6.10.250.690">
    <property type="match status" value="1"/>
</dbReference>
<dbReference type="GO" id="GO:0006355">
    <property type="term" value="P:regulation of DNA-templated transcription"/>
    <property type="evidence" value="ECO:0007669"/>
    <property type="project" value="InterPro"/>
</dbReference>
<gene>
    <name evidence="12" type="ORF">SAMN05421804_105121</name>
</gene>
<reference evidence="12 13" key="1">
    <citation type="submission" date="2016-10" db="EMBL/GenBank/DDBJ databases">
        <authorList>
            <person name="de Groot N.N."/>
        </authorList>
    </citation>
    <scope>NUCLEOTIDE SEQUENCE [LARGE SCALE GENOMIC DNA]</scope>
    <source>
        <strain evidence="12 13">CGMCC 1.5058</strain>
    </source>
</reference>
<dbReference type="GO" id="GO:0000156">
    <property type="term" value="F:phosphorelay response regulator activity"/>
    <property type="evidence" value="ECO:0007669"/>
    <property type="project" value="TreeGrafter"/>
</dbReference>
<dbReference type="GO" id="GO:0000976">
    <property type="term" value="F:transcription cis-regulatory region binding"/>
    <property type="evidence" value="ECO:0007669"/>
    <property type="project" value="TreeGrafter"/>
</dbReference>
<dbReference type="EMBL" id="FNDZ01000005">
    <property type="protein sequence ID" value="SDI92493.1"/>
    <property type="molecule type" value="Genomic_DNA"/>
</dbReference>
<evidence type="ECO:0000259" key="10">
    <source>
        <dbReference type="PROSITE" id="PS50110"/>
    </source>
</evidence>
<evidence type="ECO:0000313" key="12">
    <source>
        <dbReference type="EMBL" id="SDI92493.1"/>
    </source>
</evidence>
<dbReference type="Gene3D" id="3.40.50.2300">
    <property type="match status" value="1"/>
</dbReference>
<feature type="domain" description="Response regulatory" evidence="10">
    <location>
        <begin position="3"/>
        <end position="117"/>
    </location>
</feature>
<dbReference type="SUPFAM" id="SSF52172">
    <property type="entry name" value="CheY-like"/>
    <property type="match status" value="1"/>
</dbReference>
<evidence type="ECO:0000256" key="8">
    <source>
        <dbReference type="PROSITE-ProRule" id="PRU00169"/>
    </source>
</evidence>
<sequence length="224" mass="25306">MNTILLVEDDKAIVENLVEILKREGYRVENAKGQQEALELLPLFSFDLCLLDISLSEGNGFALCRAIKDKEPDLPVIFLTASGDEYSVVAGFDMGADDYVKKPFRPMELLSRIKNVLRRSGKAQSVVEIRHLSVDTVKGTVRKSGEEVFLSALEYRLLLVFLSHKGMILSRSKLLEEIWDAAGDFVSDNTLTVYIKRLREKIEEDPQNPEIIKTVRGLGYKVEE</sequence>
<dbReference type="FunFam" id="1.10.10.10:FF:000018">
    <property type="entry name" value="DNA-binding response regulator ResD"/>
    <property type="match status" value="1"/>
</dbReference>
<dbReference type="GO" id="GO:0005829">
    <property type="term" value="C:cytosol"/>
    <property type="evidence" value="ECO:0007669"/>
    <property type="project" value="TreeGrafter"/>
</dbReference>
<evidence type="ECO:0000256" key="5">
    <source>
        <dbReference type="ARBA" id="ARBA00023125"/>
    </source>
</evidence>
<dbReference type="InterPro" id="IPR039420">
    <property type="entry name" value="WalR-like"/>
</dbReference>
<dbReference type="InterPro" id="IPR001789">
    <property type="entry name" value="Sig_transdc_resp-reg_receiver"/>
</dbReference>
<evidence type="ECO:0000256" key="3">
    <source>
        <dbReference type="ARBA" id="ARBA00023012"/>
    </source>
</evidence>
<organism evidence="12 13">
    <name type="scientific">Proteiniclasticum ruminis</name>
    <dbReference type="NCBI Taxonomy" id="398199"/>
    <lineage>
        <taxon>Bacteria</taxon>
        <taxon>Bacillati</taxon>
        <taxon>Bacillota</taxon>
        <taxon>Clostridia</taxon>
        <taxon>Eubacteriales</taxon>
        <taxon>Clostridiaceae</taxon>
        <taxon>Proteiniclasticum</taxon>
    </lineage>
</organism>
<comment type="function">
    <text evidence="7">May play the central regulatory role in sporulation. It may be an element of the effector pathway responsible for the activation of sporulation genes in response to nutritional stress. Spo0A may act in concert with spo0H (a sigma factor) to control the expression of some genes that are critical to the sporulation process.</text>
</comment>
<dbReference type="SMART" id="SM00862">
    <property type="entry name" value="Trans_reg_C"/>
    <property type="match status" value="1"/>
</dbReference>
<dbReference type="InterPro" id="IPR036388">
    <property type="entry name" value="WH-like_DNA-bd_sf"/>
</dbReference>
<dbReference type="InterPro" id="IPR001867">
    <property type="entry name" value="OmpR/PhoB-type_DNA-bd"/>
</dbReference>
<dbReference type="GO" id="GO:0032993">
    <property type="term" value="C:protein-DNA complex"/>
    <property type="evidence" value="ECO:0007669"/>
    <property type="project" value="TreeGrafter"/>
</dbReference>
<evidence type="ECO:0000256" key="1">
    <source>
        <dbReference type="ARBA" id="ARBA00018672"/>
    </source>
</evidence>
<dbReference type="InterPro" id="IPR011006">
    <property type="entry name" value="CheY-like_superfamily"/>
</dbReference>
<feature type="modified residue" description="4-aspartylphosphate" evidence="8">
    <location>
        <position position="52"/>
    </location>
</feature>
<keyword evidence="3" id="KW-0902">Two-component regulatory system</keyword>
<feature type="domain" description="OmpR/PhoB-type" evidence="11">
    <location>
        <begin position="124"/>
        <end position="224"/>
    </location>
</feature>
<accession>A0A1G8PJ21</accession>
<dbReference type="CDD" id="cd17574">
    <property type="entry name" value="REC_OmpR"/>
    <property type="match status" value="1"/>
</dbReference>
<dbReference type="SMART" id="SM00448">
    <property type="entry name" value="REC"/>
    <property type="match status" value="1"/>
</dbReference>
<evidence type="ECO:0000256" key="7">
    <source>
        <dbReference type="ARBA" id="ARBA00024867"/>
    </source>
</evidence>
<dbReference type="AlphaFoldDB" id="A0A1G8PJ21"/>
<dbReference type="PROSITE" id="PS51755">
    <property type="entry name" value="OMPR_PHOB"/>
    <property type="match status" value="1"/>
</dbReference>
<keyword evidence="6" id="KW-0804">Transcription</keyword>
<keyword evidence="5 9" id="KW-0238">DNA-binding</keyword>
<evidence type="ECO:0000313" key="13">
    <source>
        <dbReference type="Proteomes" id="UP000183255"/>
    </source>
</evidence>